<accession>A0A2A7SAX9</accession>
<dbReference type="EMBL" id="PDDY01000003">
    <property type="protein sequence ID" value="PEH40455.1"/>
    <property type="molecule type" value="Genomic_DNA"/>
</dbReference>
<dbReference type="AlphaFoldDB" id="A0A2A7SAX9"/>
<protein>
    <submittedName>
        <fullName evidence="1">Uncharacterized protein</fullName>
    </submittedName>
</protein>
<evidence type="ECO:0000313" key="2">
    <source>
        <dbReference type="Proteomes" id="UP000220629"/>
    </source>
</evidence>
<gene>
    <name evidence="1" type="ORF">CRM94_17220</name>
</gene>
<dbReference type="Proteomes" id="UP000220629">
    <property type="component" value="Unassembled WGS sequence"/>
</dbReference>
<proteinExistence type="predicted"/>
<name>A0A2A7SAX9_BURGA</name>
<reference evidence="2" key="1">
    <citation type="submission" date="2017-09" db="EMBL/GenBank/DDBJ databases">
        <title>FDA dAtabase for Regulatory Grade micrObial Sequences (FDA-ARGOS): Supporting development and validation of Infectious Disease Dx tests.</title>
        <authorList>
            <person name="Minogue T."/>
            <person name="Wolcott M."/>
            <person name="Wasieloski L."/>
            <person name="Aguilar W."/>
            <person name="Moore D."/>
            <person name="Tallon L."/>
            <person name="Sadzewicz L."/>
            <person name="Ott S."/>
            <person name="Zhao X."/>
            <person name="Nagaraj S."/>
            <person name="Vavikolanu K."/>
            <person name="Aluvathingal J."/>
            <person name="Nadendla S."/>
            <person name="Sichtig H."/>
        </authorList>
    </citation>
    <scope>NUCLEOTIDE SEQUENCE [LARGE SCALE GENOMIC DNA]</scope>
    <source>
        <strain evidence="2">FDAARGOS_390</strain>
    </source>
</reference>
<evidence type="ECO:0000313" key="1">
    <source>
        <dbReference type="EMBL" id="PEH40455.1"/>
    </source>
</evidence>
<dbReference type="RefSeq" id="WP_127840978.1">
    <property type="nucleotide sequence ID" value="NZ_PDDY01000003.1"/>
</dbReference>
<organism evidence="1 2">
    <name type="scientific">Burkholderia gladioli</name>
    <name type="common">Pseudomonas marginata</name>
    <name type="synonym">Phytomonas marginata</name>
    <dbReference type="NCBI Taxonomy" id="28095"/>
    <lineage>
        <taxon>Bacteria</taxon>
        <taxon>Pseudomonadati</taxon>
        <taxon>Pseudomonadota</taxon>
        <taxon>Betaproteobacteria</taxon>
        <taxon>Burkholderiales</taxon>
        <taxon>Burkholderiaceae</taxon>
        <taxon>Burkholderia</taxon>
    </lineage>
</organism>
<sequence>MHNDELRALSNELGDDDLSIFTAVRLARDDVSQGDIETALSRLRIDADKIRTLSPRLYELIALHGRREESDKTC</sequence>
<comment type="caution">
    <text evidence="1">The sequence shown here is derived from an EMBL/GenBank/DDBJ whole genome shotgun (WGS) entry which is preliminary data.</text>
</comment>